<keyword evidence="8" id="KW-0028">Amino-acid biosynthesis</keyword>
<evidence type="ECO:0000256" key="1">
    <source>
        <dbReference type="ARBA" id="ARBA00005187"/>
    </source>
</evidence>
<dbReference type="NCBIfam" id="TIGR01536">
    <property type="entry name" value="asn_synth_AEB"/>
    <property type="match status" value="1"/>
</dbReference>
<keyword evidence="6 8" id="KW-0315">Glutamine amidotransferase</keyword>
<organism evidence="12 13">
    <name type="scientific">Kineobactrum sediminis</name>
    <dbReference type="NCBI Taxonomy" id="1905677"/>
    <lineage>
        <taxon>Bacteria</taxon>
        <taxon>Pseudomonadati</taxon>
        <taxon>Pseudomonadota</taxon>
        <taxon>Gammaproteobacteria</taxon>
        <taxon>Cellvibrionales</taxon>
        <taxon>Halieaceae</taxon>
        <taxon>Kineobactrum</taxon>
    </lineage>
</organism>
<proteinExistence type="inferred from homology"/>
<comment type="catalytic activity">
    <reaction evidence="7">
        <text>L-aspartate + L-glutamine + ATP + H2O = L-asparagine + L-glutamate + AMP + diphosphate + H(+)</text>
        <dbReference type="Rhea" id="RHEA:12228"/>
        <dbReference type="ChEBI" id="CHEBI:15377"/>
        <dbReference type="ChEBI" id="CHEBI:15378"/>
        <dbReference type="ChEBI" id="CHEBI:29985"/>
        <dbReference type="ChEBI" id="CHEBI:29991"/>
        <dbReference type="ChEBI" id="CHEBI:30616"/>
        <dbReference type="ChEBI" id="CHEBI:33019"/>
        <dbReference type="ChEBI" id="CHEBI:58048"/>
        <dbReference type="ChEBI" id="CHEBI:58359"/>
        <dbReference type="ChEBI" id="CHEBI:456215"/>
        <dbReference type="EC" id="6.3.5.4"/>
    </reaction>
</comment>
<dbReference type="InterPro" id="IPR006426">
    <property type="entry name" value="Asn_synth_AEB"/>
</dbReference>
<evidence type="ECO:0000256" key="4">
    <source>
        <dbReference type="ARBA" id="ARBA00022741"/>
    </source>
</evidence>
<dbReference type="CDD" id="cd01991">
    <property type="entry name" value="Asn_synthase_B_C"/>
    <property type="match status" value="1"/>
</dbReference>
<dbReference type="EC" id="6.3.5.4" evidence="3"/>
<dbReference type="InterPro" id="IPR029055">
    <property type="entry name" value="Ntn_hydrolases_N"/>
</dbReference>
<dbReference type="Proteomes" id="UP000234845">
    <property type="component" value="Unassembled WGS sequence"/>
</dbReference>
<dbReference type="OrthoDB" id="9763290at2"/>
<dbReference type="SUPFAM" id="SSF52402">
    <property type="entry name" value="Adenine nucleotide alpha hydrolases-like"/>
    <property type="match status" value="1"/>
</dbReference>
<dbReference type="GO" id="GO:0004066">
    <property type="term" value="F:asparagine synthase (glutamine-hydrolyzing) activity"/>
    <property type="evidence" value="ECO:0007669"/>
    <property type="project" value="UniProtKB-EC"/>
</dbReference>
<dbReference type="InterPro" id="IPR017539">
    <property type="entry name" value="XrtA_amidotfase"/>
</dbReference>
<accession>A0A2N5XZG0</accession>
<name>A0A2N5XZG0_9GAMM</name>
<evidence type="ECO:0000313" key="13">
    <source>
        <dbReference type="Proteomes" id="UP000234845"/>
    </source>
</evidence>
<dbReference type="InterPro" id="IPR033738">
    <property type="entry name" value="AsnB_N"/>
</dbReference>
<dbReference type="Gene3D" id="3.40.50.620">
    <property type="entry name" value="HUPs"/>
    <property type="match status" value="2"/>
</dbReference>
<dbReference type="InterPro" id="IPR001962">
    <property type="entry name" value="Asn_synthase"/>
</dbReference>
<evidence type="ECO:0000256" key="8">
    <source>
        <dbReference type="PIRSR" id="PIRSR001589-1"/>
    </source>
</evidence>
<comment type="similarity">
    <text evidence="2">Belongs to the asparagine synthetase family.</text>
</comment>
<feature type="active site" description="For GATase activity" evidence="8">
    <location>
        <position position="2"/>
    </location>
</feature>
<comment type="caution">
    <text evidence="12">The sequence shown here is derived from an EMBL/GenBank/DDBJ whole genome shotgun (WGS) entry which is preliminary data.</text>
</comment>
<dbReference type="PIRSF" id="PIRSF001589">
    <property type="entry name" value="Asn_synthetase_glu-h"/>
    <property type="match status" value="1"/>
</dbReference>
<feature type="binding site" evidence="9">
    <location>
        <begin position="363"/>
        <end position="364"/>
    </location>
    <ligand>
        <name>ATP</name>
        <dbReference type="ChEBI" id="CHEBI:30616"/>
    </ligand>
</feature>
<evidence type="ECO:0000256" key="3">
    <source>
        <dbReference type="ARBA" id="ARBA00012737"/>
    </source>
</evidence>
<dbReference type="NCBIfam" id="TIGR03108">
    <property type="entry name" value="eps_aminotran_1"/>
    <property type="match status" value="1"/>
</dbReference>
<dbReference type="InterPro" id="IPR014729">
    <property type="entry name" value="Rossmann-like_a/b/a_fold"/>
</dbReference>
<dbReference type="AlphaFoldDB" id="A0A2N5XZG0"/>
<evidence type="ECO:0000256" key="2">
    <source>
        <dbReference type="ARBA" id="ARBA00005752"/>
    </source>
</evidence>
<evidence type="ECO:0000256" key="7">
    <source>
        <dbReference type="ARBA" id="ARBA00048741"/>
    </source>
</evidence>
<sequence>MCGIAGIFDLEQLREPDRELLHAMNQSQFHRGPDEGGLHIAAGVGLAHRRLSIIDLAAGQQPMFSADNTLCVVYNGEIYNFRELARELTELGHVFRTHCDTEVILYAWQQWGERCVDHFRGMFAFALYDSRSESLFLARDRFGIKPLFYSILPSGQLLFGSELKVLKAHPALPRQLEPRAVEDYFALGYVPEPKTIYRDVYKMRPGHSMLFKRGQPVPAQQQYWDIPFTPVAVASPESLQDELVARLREAVQVRMMAEVPLGAFLSGGVDSSAVVAMMAELQTESVNTCAIGFDVKQFNETEYAAKVAQRYHTNHFEETVSSDDFDLLDQLAALYDEPYADSSAIPTYRVCQLAKQRVTVALSGDGGDEHFAGYRRYRWHMNEERLRSALPLGLRQPVFGALGRLYPKADWAPRVFRAKTTFQALARNSVQAYLHSVSICSDEQRAAMFSDSLKRELQGYSVHSVFDEHAANSPTDDPLSLIQYLDMKTYLVGDILTKVDRASMAHALEVRVPFLDHPFTEWVSGLPTNMKLRGQEGKYLLKKSLESHLPHDVLYRDKMGFGVPLAKWFRGPLKARLRRDLLESGLAATGLFNQGYLERLVDEHQSGVRDHSAPLWSLLMFQATVRDDQFVVGG</sequence>
<evidence type="ECO:0000313" key="12">
    <source>
        <dbReference type="EMBL" id="PLW81530.1"/>
    </source>
</evidence>
<comment type="pathway">
    <text evidence="1">Amino-acid biosynthesis; L-asparagine biosynthesis; L-asparagine from L-aspartate (L-Gln route): step 1/1.</text>
</comment>
<dbReference type="InterPro" id="IPR051786">
    <property type="entry name" value="ASN_synthetase/amidase"/>
</dbReference>
<gene>
    <name evidence="12" type="ORF">CWI75_14945</name>
</gene>
<dbReference type="Pfam" id="PF13537">
    <property type="entry name" value="GATase_7"/>
    <property type="match status" value="1"/>
</dbReference>
<dbReference type="RefSeq" id="WP_101522329.1">
    <property type="nucleotide sequence ID" value="NZ_PKLZ01000012.1"/>
</dbReference>
<feature type="binding site" evidence="9">
    <location>
        <position position="291"/>
    </location>
    <ligand>
        <name>ATP</name>
        <dbReference type="ChEBI" id="CHEBI:30616"/>
    </ligand>
</feature>
<evidence type="ECO:0000256" key="9">
    <source>
        <dbReference type="PIRSR" id="PIRSR001589-2"/>
    </source>
</evidence>
<protein>
    <recommendedName>
        <fullName evidence="3">asparagine synthase (glutamine-hydrolyzing)</fullName>
        <ecNumber evidence="3">6.3.5.4</ecNumber>
    </recommendedName>
</protein>
<reference evidence="13" key="1">
    <citation type="submission" date="2017-11" db="EMBL/GenBank/DDBJ databases">
        <title>The draft genome sequence of Chromatocurvus sp. F02.</title>
        <authorList>
            <person name="Du Z.-J."/>
            <person name="Chang Y.-Q."/>
        </authorList>
    </citation>
    <scope>NUCLEOTIDE SEQUENCE [LARGE SCALE GENOMIC DNA]</scope>
    <source>
        <strain evidence="13">F02</strain>
    </source>
</reference>
<keyword evidence="13" id="KW-1185">Reference proteome</keyword>
<dbReference type="GO" id="GO:0005829">
    <property type="term" value="C:cytosol"/>
    <property type="evidence" value="ECO:0007669"/>
    <property type="project" value="TreeGrafter"/>
</dbReference>
<dbReference type="GO" id="GO:0005524">
    <property type="term" value="F:ATP binding"/>
    <property type="evidence" value="ECO:0007669"/>
    <property type="project" value="UniProtKB-KW"/>
</dbReference>
<feature type="domain" description="Glutamine amidotransferase type-2" evidence="11">
    <location>
        <begin position="2"/>
        <end position="214"/>
    </location>
</feature>
<dbReference type="GO" id="GO:0006529">
    <property type="term" value="P:asparagine biosynthetic process"/>
    <property type="evidence" value="ECO:0007669"/>
    <property type="project" value="UniProtKB-KW"/>
</dbReference>
<dbReference type="PROSITE" id="PS51278">
    <property type="entry name" value="GATASE_TYPE_2"/>
    <property type="match status" value="1"/>
</dbReference>
<feature type="site" description="Important for beta-aspartyl-AMP intermediate formation" evidence="10">
    <location>
        <position position="365"/>
    </location>
</feature>
<keyword evidence="8" id="KW-0061">Asparagine biosynthesis</keyword>
<feature type="binding site" evidence="9">
    <location>
        <position position="100"/>
    </location>
    <ligand>
        <name>L-glutamine</name>
        <dbReference type="ChEBI" id="CHEBI:58359"/>
    </ligand>
</feature>
<dbReference type="Gene3D" id="3.60.20.10">
    <property type="entry name" value="Glutamine Phosphoribosylpyrophosphate, subunit 1, domain 1"/>
    <property type="match status" value="1"/>
</dbReference>
<dbReference type="InterPro" id="IPR017932">
    <property type="entry name" value="GATase_2_dom"/>
</dbReference>
<evidence type="ECO:0000256" key="10">
    <source>
        <dbReference type="PIRSR" id="PIRSR001589-3"/>
    </source>
</evidence>
<dbReference type="PANTHER" id="PTHR43284:SF1">
    <property type="entry name" value="ASPARAGINE SYNTHETASE"/>
    <property type="match status" value="1"/>
</dbReference>
<evidence type="ECO:0000256" key="5">
    <source>
        <dbReference type="ARBA" id="ARBA00022840"/>
    </source>
</evidence>
<evidence type="ECO:0000256" key="6">
    <source>
        <dbReference type="ARBA" id="ARBA00022962"/>
    </source>
</evidence>
<dbReference type="Pfam" id="PF00733">
    <property type="entry name" value="Asn_synthase"/>
    <property type="match status" value="1"/>
</dbReference>
<dbReference type="SUPFAM" id="SSF56235">
    <property type="entry name" value="N-terminal nucleophile aminohydrolases (Ntn hydrolases)"/>
    <property type="match status" value="1"/>
</dbReference>
<dbReference type="EMBL" id="PKLZ01000012">
    <property type="protein sequence ID" value="PLW81530.1"/>
    <property type="molecule type" value="Genomic_DNA"/>
</dbReference>
<keyword evidence="5 9" id="KW-0067">ATP-binding</keyword>
<dbReference type="PANTHER" id="PTHR43284">
    <property type="entry name" value="ASPARAGINE SYNTHETASE (GLUTAMINE-HYDROLYZING)"/>
    <property type="match status" value="1"/>
</dbReference>
<evidence type="ECO:0000259" key="11">
    <source>
        <dbReference type="PROSITE" id="PS51278"/>
    </source>
</evidence>
<dbReference type="CDD" id="cd00712">
    <property type="entry name" value="AsnB"/>
    <property type="match status" value="1"/>
</dbReference>
<keyword evidence="4 9" id="KW-0547">Nucleotide-binding</keyword>